<dbReference type="PATRIC" id="fig|1184387.3.peg.36"/>
<evidence type="ECO:0000313" key="4">
    <source>
        <dbReference type="EMBL" id="KUK78719.1"/>
    </source>
</evidence>
<dbReference type="InterPro" id="IPR000086">
    <property type="entry name" value="NUDIX_hydrolase_dom"/>
</dbReference>
<dbReference type="AlphaFoldDB" id="A0A101HL25"/>
<sequence length="162" mass="18557">MKNTHRISVRALVIKDESVLLVRHEHRDRPPFWCFPGGLVEPGEDLFTAIKREIREETYLEVFPKSVVALQEFKRESLLEVIFSCDYVSGRTNLGSDPDNSGVPTLVEVKWVEIGEIEKYRVLPIWLSSRLKTEWNSLSSVQLYEVSSKHQLNTGSPDSSVL</sequence>
<protein>
    <submittedName>
        <fullName evidence="4">ADP-ribose pyrophosphatase</fullName>
    </submittedName>
</protein>
<gene>
    <name evidence="4" type="ORF">XD94_1651</name>
</gene>
<evidence type="ECO:0000259" key="3">
    <source>
        <dbReference type="PROSITE" id="PS51462"/>
    </source>
</evidence>
<dbReference type="PANTHER" id="PTHR43046">
    <property type="entry name" value="GDP-MANNOSE MANNOSYL HYDROLASE"/>
    <property type="match status" value="1"/>
</dbReference>
<dbReference type="InterPro" id="IPR015797">
    <property type="entry name" value="NUDIX_hydrolase-like_dom_sf"/>
</dbReference>
<dbReference type="GO" id="GO:0016787">
    <property type="term" value="F:hydrolase activity"/>
    <property type="evidence" value="ECO:0007669"/>
    <property type="project" value="UniProtKB-KW"/>
</dbReference>
<feature type="domain" description="Nudix hydrolase" evidence="3">
    <location>
        <begin position="4"/>
        <end position="138"/>
    </location>
</feature>
<proteinExistence type="predicted"/>
<dbReference type="PANTHER" id="PTHR43046:SF14">
    <property type="entry name" value="MUTT_NUDIX FAMILY PROTEIN"/>
    <property type="match status" value="1"/>
</dbReference>
<accession>A0A101HL25</accession>
<evidence type="ECO:0000313" key="5">
    <source>
        <dbReference type="Proteomes" id="UP000054092"/>
    </source>
</evidence>
<comment type="caution">
    <text evidence="4">The sequence shown here is derived from an EMBL/GenBank/DDBJ whole genome shotgun (WGS) entry which is preliminary data.</text>
</comment>
<name>A0A101HL25_9BACT</name>
<evidence type="ECO:0000256" key="2">
    <source>
        <dbReference type="ARBA" id="ARBA00022801"/>
    </source>
</evidence>
<evidence type="ECO:0000256" key="1">
    <source>
        <dbReference type="ARBA" id="ARBA00001946"/>
    </source>
</evidence>
<reference evidence="5" key="1">
    <citation type="journal article" date="2015" name="MBio">
        <title>Genome-Resolved Metagenomic Analysis Reveals Roles for Candidate Phyla and Other Microbial Community Members in Biogeochemical Transformations in Oil Reservoirs.</title>
        <authorList>
            <person name="Hu P."/>
            <person name="Tom L."/>
            <person name="Singh A."/>
            <person name="Thomas B.C."/>
            <person name="Baker B.J."/>
            <person name="Piceno Y.M."/>
            <person name="Andersen G.L."/>
            <person name="Banfield J.F."/>
        </authorList>
    </citation>
    <scope>NUCLEOTIDE SEQUENCE [LARGE SCALE GENOMIC DNA]</scope>
</reference>
<dbReference type="PROSITE" id="PS51462">
    <property type="entry name" value="NUDIX"/>
    <property type="match status" value="1"/>
</dbReference>
<keyword evidence="2" id="KW-0378">Hydrolase</keyword>
<dbReference type="Gene3D" id="3.90.79.10">
    <property type="entry name" value="Nucleoside Triphosphate Pyrophosphohydrolase"/>
    <property type="match status" value="1"/>
</dbReference>
<dbReference type="Pfam" id="PF00293">
    <property type="entry name" value="NUDIX"/>
    <property type="match status" value="1"/>
</dbReference>
<dbReference type="EMBL" id="LGGP01000350">
    <property type="protein sequence ID" value="KUK78719.1"/>
    <property type="molecule type" value="Genomic_DNA"/>
</dbReference>
<organism evidence="4 5">
    <name type="scientific">Mesotoga prima</name>
    <dbReference type="NCBI Taxonomy" id="1184387"/>
    <lineage>
        <taxon>Bacteria</taxon>
        <taxon>Thermotogati</taxon>
        <taxon>Thermotogota</taxon>
        <taxon>Thermotogae</taxon>
        <taxon>Kosmotogales</taxon>
        <taxon>Kosmotogaceae</taxon>
        <taxon>Mesotoga</taxon>
    </lineage>
</organism>
<dbReference type="Proteomes" id="UP000054092">
    <property type="component" value="Unassembled WGS sequence"/>
</dbReference>
<comment type="cofactor">
    <cofactor evidence="1">
        <name>Mg(2+)</name>
        <dbReference type="ChEBI" id="CHEBI:18420"/>
    </cofactor>
</comment>
<dbReference type="SUPFAM" id="SSF55811">
    <property type="entry name" value="Nudix"/>
    <property type="match status" value="1"/>
</dbReference>